<reference evidence="2" key="1">
    <citation type="submission" date="2022-06" db="EMBL/GenBank/DDBJ databases">
        <title>Aquibacillus sp. a new bacterium isolated from soil saline samples.</title>
        <authorList>
            <person name="Galisteo C."/>
            <person name="De La Haba R."/>
            <person name="Sanchez-Porro C."/>
            <person name="Ventosa A."/>
        </authorList>
    </citation>
    <scope>NUCLEOTIDE SEQUENCE</scope>
    <source>
        <strain evidence="2">3ASR75-54</strain>
    </source>
</reference>
<dbReference type="GO" id="GO:0016853">
    <property type="term" value="F:isomerase activity"/>
    <property type="evidence" value="ECO:0007669"/>
    <property type="project" value="UniProtKB-KW"/>
</dbReference>
<proteinExistence type="predicted"/>
<dbReference type="Gene3D" id="3.20.20.150">
    <property type="entry name" value="Divalent-metal-dependent TIM barrel enzymes"/>
    <property type="match status" value="1"/>
</dbReference>
<comment type="caution">
    <text evidence="2">The sequence shown here is derived from an EMBL/GenBank/DDBJ whole genome shotgun (WGS) entry which is preliminary data.</text>
</comment>
<dbReference type="Pfam" id="PF01261">
    <property type="entry name" value="AP_endonuc_2"/>
    <property type="match status" value="1"/>
</dbReference>
<dbReference type="InterPro" id="IPR036237">
    <property type="entry name" value="Xyl_isomerase-like_sf"/>
</dbReference>
<dbReference type="InterPro" id="IPR013022">
    <property type="entry name" value="Xyl_isomerase-like_TIM-brl"/>
</dbReference>
<protein>
    <submittedName>
        <fullName evidence="2">Sugar phosphate isomerase/epimerase</fullName>
    </submittedName>
</protein>
<dbReference type="Proteomes" id="UP001145069">
    <property type="component" value="Unassembled WGS sequence"/>
</dbReference>
<dbReference type="RefSeq" id="WP_272444973.1">
    <property type="nucleotide sequence ID" value="NZ_JAMQKC010000002.1"/>
</dbReference>
<dbReference type="PANTHER" id="PTHR12110">
    <property type="entry name" value="HYDROXYPYRUVATE ISOMERASE"/>
    <property type="match status" value="1"/>
</dbReference>
<evidence type="ECO:0000259" key="1">
    <source>
        <dbReference type="Pfam" id="PF01261"/>
    </source>
</evidence>
<feature type="domain" description="Xylose isomerase-like TIM barrel" evidence="1">
    <location>
        <begin position="28"/>
        <end position="233"/>
    </location>
</feature>
<accession>A0A9X3WBZ2</accession>
<dbReference type="PANTHER" id="PTHR12110:SF41">
    <property type="entry name" value="INOSOSE DEHYDRATASE"/>
    <property type="match status" value="1"/>
</dbReference>
<dbReference type="InterPro" id="IPR050312">
    <property type="entry name" value="IolE/XylAMocC-like"/>
</dbReference>
<dbReference type="SUPFAM" id="SSF51658">
    <property type="entry name" value="Xylose isomerase-like"/>
    <property type="match status" value="1"/>
</dbReference>
<gene>
    <name evidence="2" type="ORF">NC799_03590</name>
</gene>
<keyword evidence="2" id="KW-0413">Isomerase</keyword>
<organism evidence="2 3">
    <name type="scientific">Aquibacillus salsiterrae</name>
    <dbReference type="NCBI Taxonomy" id="2950439"/>
    <lineage>
        <taxon>Bacteria</taxon>
        <taxon>Bacillati</taxon>
        <taxon>Bacillota</taxon>
        <taxon>Bacilli</taxon>
        <taxon>Bacillales</taxon>
        <taxon>Bacillaceae</taxon>
        <taxon>Aquibacillus</taxon>
    </lineage>
</organism>
<evidence type="ECO:0000313" key="2">
    <source>
        <dbReference type="EMBL" id="MDC3415993.1"/>
    </source>
</evidence>
<name>A0A9X3WBZ2_9BACI</name>
<dbReference type="EMBL" id="JAMQKC010000002">
    <property type="protein sequence ID" value="MDC3415993.1"/>
    <property type="molecule type" value="Genomic_DNA"/>
</dbReference>
<dbReference type="AlphaFoldDB" id="A0A9X3WBZ2"/>
<sequence>MGKLGIQLYSVRDKTQDNFLDTIHELGKMGYDAVQFAGFFNTDAKTVRSVMDESGVIPAGSHTPFDQLKDDQLSGTLEYNETIGNRLVICPSLPKELQGSTDGFKRAAAALNEIGRKCKEQGFTFGYHNHHFEFADLGDGKHGFSILFEETDPAYVKMELDCYWALHAGYDPVKIIDEHTSRCVSLHLKDMKREDGNKVTTEIGEGELDLTTILERARNLSIPWLTVEQEDFDKDTLESARLNIVNLQKLWSRI</sequence>
<evidence type="ECO:0000313" key="3">
    <source>
        <dbReference type="Proteomes" id="UP001145069"/>
    </source>
</evidence>
<keyword evidence="3" id="KW-1185">Reference proteome</keyword>